<protein>
    <submittedName>
        <fullName evidence="2">Uncharacterized protein</fullName>
    </submittedName>
</protein>
<name>A0A8J7MDG9_9BACT</name>
<keyword evidence="3" id="KW-1185">Reference proteome</keyword>
<accession>A0A8J7MDG9</accession>
<dbReference type="EMBL" id="JAENIM010000041">
    <property type="protein sequence ID" value="MBK1791769.1"/>
    <property type="molecule type" value="Genomic_DNA"/>
</dbReference>
<sequence length="86" mass="9727">MKSKKNLTRFTYETTAFQGWRLNISRAGTSFTKYYSDKKYGSGAKSLKAAETALKDLKNLLDNSRRVKNKLSKTTITKAEKILKGS</sequence>
<reference evidence="2" key="1">
    <citation type="submission" date="2021-01" db="EMBL/GenBank/DDBJ databases">
        <title>Modified the classification status of verrucomicrobia.</title>
        <authorList>
            <person name="Feng X."/>
        </authorList>
    </citation>
    <scope>NUCLEOTIDE SEQUENCE</scope>
    <source>
        <strain evidence="2">_KCTC 22039</strain>
    </source>
</reference>
<dbReference type="AlphaFoldDB" id="A0A8J7MDG9"/>
<gene>
    <name evidence="2" type="ORF">JIN82_11460</name>
</gene>
<organism evidence="2 3">
    <name type="scientific">Persicirhabdus sediminis</name>
    <dbReference type="NCBI Taxonomy" id="454144"/>
    <lineage>
        <taxon>Bacteria</taxon>
        <taxon>Pseudomonadati</taxon>
        <taxon>Verrucomicrobiota</taxon>
        <taxon>Verrucomicrobiia</taxon>
        <taxon>Verrucomicrobiales</taxon>
        <taxon>Verrucomicrobiaceae</taxon>
        <taxon>Persicirhabdus</taxon>
    </lineage>
</organism>
<feature type="coiled-coil region" evidence="1">
    <location>
        <begin position="47"/>
        <end position="74"/>
    </location>
</feature>
<proteinExistence type="predicted"/>
<comment type="caution">
    <text evidence="2">The sequence shown here is derived from an EMBL/GenBank/DDBJ whole genome shotgun (WGS) entry which is preliminary data.</text>
</comment>
<dbReference type="Proteomes" id="UP000624703">
    <property type="component" value="Unassembled WGS sequence"/>
</dbReference>
<evidence type="ECO:0000256" key="1">
    <source>
        <dbReference type="SAM" id="Coils"/>
    </source>
</evidence>
<evidence type="ECO:0000313" key="3">
    <source>
        <dbReference type="Proteomes" id="UP000624703"/>
    </source>
</evidence>
<dbReference type="RefSeq" id="WP_200311788.1">
    <property type="nucleotide sequence ID" value="NZ_JAENIM010000041.1"/>
</dbReference>
<evidence type="ECO:0000313" key="2">
    <source>
        <dbReference type="EMBL" id="MBK1791769.1"/>
    </source>
</evidence>
<keyword evidence="1" id="KW-0175">Coiled coil</keyword>